<name>A0A926EAV9_9FIRM</name>
<keyword evidence="2" id="KW-0472">Membrane</keyword>
<feature type="chain" id="PRO_5036690162" description="Gram-positive cocci surface proteins LPxTG domain-containing protein" evidence="3">
    <location>
        <begin position="29"/>
        <end position="570"/>
    </location>
</feature>
<gene>
    <name evidence="4" type="ORF">H8692_07670</name>
</gene>
<reference evidence="4" key="1">
    <citation type="submission" date="2020-08" db="EMBL/GenBank/DDBJ databases">
        <title>Genome public.</title>
        <authorList>
            <person name="Liu C."/>
            <person name="Sun Q."/>
        </authorList>
    </citation>
    <scope>NUCLEOTIDE SEQUENCE</scope>
    <source>
        <strain evidence="4">NSJ-24</strain>
    </source>
</reference>
<evidence type="ECO:0000256" key="1">
    <source>
        <dbReference type="SAM" id="MobiDB-lite"/>
    </source>
</evidence>
<evidence type="ECO:0000256" key="2">
    <source>
        <dbReference type="SAM" id="Phobius"/>
    </source>
</evidence>
<dbReference type="EMBL" id="JACRTA010000002">
    <property type="protein sequence ID" value="MBC8568631.1"/>
    <property type="molecule type" value="Genomic_DNA"/>
</dbReference>
<evidence type="ECO:0000256" key="3">
    <source>
        <dbReference type="SAM" id="SignalP"/>
    </source>
</evidence>
<feature type="region of interest" description="Disordered" evidence="1">
    <location>
        <begin position="503"/>
        <end position="542"/>
    </location>
</feature>
<evidence type="ECO:0000313" key="4">
    <source>
        <dbReference type="EMBL" id="MBC8568631.1"/>
    </source>
</evidence>
<dbReference type="Proteomes" id="UP000610862">
    <property type="component" value="Unassembled WGS sequence"/>
</dbReference>
<sequence length="570" mass="60327">MKKFPKRMFLWMMSALLVLSLSATMAFANENVTSPTYNHGTMAVTADGGGDTISMMPGGTASISISPYIHVQYEGCQMEMGDVACPDMCGGDSCFKKGLGCSCASSPVMRTAKVTVKSDDESIVKASEATAVKDAGSKAGSTADGKIELTATGTGETEVTVSASLCDWVTTEKTFTVKVNDVISISDFDVSSDHKGPNVPELSMGSVGTDTQTAYISLDFAEEMKIVDENALMQELMKTVKIHNQALGGKMGEVKNVSLSADGKTFSFEISGWVAPYSGQITSSGIWQNLTTKDGSKLAESDVTMLMPNGLTTEIIKQVAADEKNNASVTTKIVAPESSTRGMVHLVVLKNGKPIPEGSLTSYGGTYTGHWHDYLKITASEFVEMYSGGIQDTLGENYIVTGNGDEITITAKDSKAGDVLELHVLSYLNNGSKNIDTSVLEKAGTDASAIDKSLYTDESFDKVEAAAYLASVIMQDTTYYSQADVNSAADRIQTNIDALVKKGEEGKDPGQEEQKPGVQEGEKTQDSNKGEDADKDNSAATGDETPIVLMLALMLAGGTAVGAVIRRKAS</sequence>
<feature type="signal peptide" evidence="3">
    <location>
        <begin position="1"/>
        <end position="28"/>
    </location>
</feature>
<feature type="compositionally biased region" description="Basic and acidic residues" evidence="1">
    <location>
        <begin position="503"/>
        <end position="537"/>
    </location>
</feature>
<evidence type="ECO:0000313" key="5">
    <source>
        <dbReference type="Proteomes" id="UP000610862"/>
    </source>
</evidence>
<comment type="caution">
    <text evidence="4">The sequence shown here is derived from an EMBL/GenBank/DDBJ whole genome shotgun (WGS) entry which is preliminary data.</text>
</comment>
<dbReference type="AlphaFoldDB" id="A0A926EAV9"/>
<keyword evidence="2" id="KW-1133">Transmembrane helix</keyword>
<keyword evidence="5" id="KW-1185">Reference proteome</keyword>
<keyword evidence="2" id="KW-0812">Transmembrane</keyword>
<organism evidence="4 5">
    <name type="scientific">Lentihominibacter hominis</name>
    <dbReference type="NCBI Taxonomy" id="2763645"/>
    <lineage>
        <taxon>Bacteria</taxon>
        <taxon>Bacillati</taxon>
        <taxon>Bacillota</taxon>
        <taxon>Clostridia</taxon>
        <taxon>Peptostreptococcales</taxon>
        <taxon>Anaerovoracaceae</taxon>
        <taxon>Lentihominibacter</taxon>
    </lineage>
</organism>
<proteinExistence type="predicted"/>
<accession>A0A926EAV9</accession>
<dbReference type="RefSeq" id="WP_187525373.1">
    <property type="nucleotide sequence ID" value="NZ_JACRTA010000002.1"/>
</dbReference>
<protein>
    <recommendedName>
        <fullName evidence="6">Gram-positive cocci surface proteins LPxTG domain-containing protein</fullName>
    </recommendedName>
</protein>
<keyword evidence="3" id="KW-0732">Signal</keyword>
<evidence type="ECO:0008006" key="6">
    <source>
        <dbReference type="Google" id="ProtNLM"/>
    </source>
</evidence>
<feature type="transmembrane region" description="Helical" evidence="2">
    <location>
        <begin position="547"/>
        <end position="565"/>
    </location>
</feature>
<dbReference type="Gene3D" id="1.20.1270.90">
    <property type="entry name" value="AF1782-like"/>
    <property type="match status" value="1"/>
</dbReference>